<dbReference type="STRING" id="1192034.CAP_1309"/>
<reference evidence="2 3" key="1">
    <citation type="submission" date="2013-05" db="EMBL/GenBank/DDBJ databases">
        <title>Genome assembly of Chondromyces apiculatus DSM 436.</title>
        <authorList>
            <person name="Sharma G."/>
            <person name="Khatri I."/>
            <person name="Kaur C."/>
            <person name="Mayilraj S."/>
            <person name="Subramanian S."/>
        </authorList>
    </citation>
    <scope>NUCLEOTIDE SEQUENCE [LARGE SCALE GENOMIC DNA]</scope>
    <source>
        <strain evidence="2 3">DSM 436</strain>
    </source>
</reference>
<sequence>MKGAVVFLLSAHAVGALARSACNVAITLHRLGAFDLRRSSLDEAFGYAQGQVSYGPPDQPDAAD</sequence>
<dbReference type="RefSeq" id="WP_044238887.1">
    <property type="nucleotide sequence ID" value="NZ_ASRX01000013.1"/>
</dbReference>
<evidence type="ECO:0000313" key="2">
    <source>
        <dbReference type="EMBL" id="EYF07050.1"/>
    </source>
</evidence>
<dbReference type="AlphaFoldDB" id="A0A017TE29"/>
<organism evidence="2 3">
    <name type="scientific">Chondromyces apiculatus DSM 436</name>
    <dbReference type="NCBI Taxonomy" id="1192034"/>
    <lineage>
        <taxon>Bacteria</taxon>
        <taxon>Pseudomonadati</taxon>
        <taxon>Myxococcota</taxon>
        <taxon>Polyangia</taxon>
        <taxon>Polyangiales</taxon>
        <taxon>Polyangiaceae</taxon>
        <taxon>Chondromyces</taxon>
    </lineage>
</organism>
<proteinExistence type="predicted"/>
<comment type="caution">
    <text evidence="2">The sequence shown here is derived from an EMBL/GenBank/DDBJ whole genome shotgun (WGS) entry which is preliminary data.</text>
</comment>
<evidence type="ECO:0000313" key="3">
    <source>
        <dbReference type="Proteomes" id="UP000019678"/>
    </source>
</evidence>
<keyword evidence="1" id="KW-0732">Signal</keyword>
<protein>
    <submittedName>
        <fullName evidence="2">Uncharacterized protein</fullName>
    </submittedName>
</protein>
<feature type="signal peptide" evidence="1">
    <location>
        <begin position="1"/>
        <end position="18"/>
    </location>
</feature>
<name>A0A017TE29_9BACT</name>
<evidence type="ECO:0000256" key="1">
    <source>
        <dbReference type="SAM" id="SignalP"/>
    </source>
</evidence>
<dbReference type="EMBL" id="ASRX01000013">
    <property type="protein sequence ID" value="EYF07050.1"/>
    <property type="molecule type" value="Genomic_DNA"/>
</dbReference>
<feature type="chain" id="PRO_5001500243" evidence="1">
    <location>
        <begin position="19"/>
        <end position="64"/>
    </location>
</feature>
<accession>A0A017TE29</accession>
<keyword evidence="3" id="KW-1185">Reference proteome</keyword>
<dbReference type="Proteomes" id="UP000019678">
    <property type="component" value="Unassembled WGS sequence"/>
</dbReference>
<gene>
    <name evidence="2" type="ORF">CAP_1309</name>
</gene>